<dbReference type="Proteomes" id="UP001549076">
    <property type="component" value="Unassembled WGS sequence"/>
</dbReference>
<dbReference type="InterPro" id="IPR011701">
    <property type="entry name" value="MFS"/>
</dbReference>
<evidence type="ECO:0000313" key="6">
    <source>
        <dbReference type="EMBL" id="MET3793391.1"/>
    </source>
</evidence>
<reference evidence="6 7" key="1">
    <citation type="submission" date="2024-06" db="EMBL/GenBank/DDBJ databases">
        <title>Genomic Encyclopedia of Type Strains, Phase IV (KMG-IV): sequencing the most valuable type-strain genomes for metagenomic binning, comparative biology and taxonomic classification.</title>
        <authorList>
            <person name="Goeker M."/>
        </authorList>
    </citation>
    <scope>NUCLEOTIDE SEQUENCE [LARGE SCALE GENOMIC DNA]</scope>
    <source>
        <strain evidence="6 7">DSM 27865</strain>
    </source>
</reference>
<accession>A0ABV2N2V6</accession>
<proteinExistence type="predicted"/>
<organism evidence="6 7">
    <name type="scientific">Aquamicrobium terrae</name>
    <dbReference type="NCBI Taxonomy" id="1324945"/>
    <lineage>
        <taxon>Bacteria</taxon>
        <taxon>Pseudomonadati</taxon>
        <taxon>Pseudomonadota</taxon>
        <taxon>Alphaproteobacteria</taxon>
        <taxon>Hyphomicrobiales</taxon>
        <taxon>Phyllobacteriaceae</taxon>
        <taxon>Aquamicrobium</taxon>
    </lineage>
</organism>
<evidence type="ECO:0000259" key="5">
    <source>
        <dbReference type="PROSITE" id="PS50850"/>
    </source>
</evidence>
<dbReference type="Pfam" id="PF07690">
    <property type="entry name" value="MFS_1"/>
    <property type="match status" value="1"/>
</dbReference>
<keyword evidence="2 4" id="KW-1133">Transmembrane helix</keyword>
<evidence type="ECO:0000313" key="7">
    <source>
        <dbReference type="Proteomes" id="UP001549076"/>
    </source>
</evidence>
<feature type="transmembrane region" description="Helical" evidence="4">
    <location>
        <begin position="351"/>
        <end position="370"/>
    </location>
</feature>
<dbReference type="PANTHER" id="PTHR23523:SF2">
    <property type="entry name" value="2-NITROIMIDAZOLE TRANSPORTER"/>
    <property type="match status" value="1"/>
</dbReference>
<gene>
    <name evidence="6" type="ORF">ABID37_003615</name>
</gene>
<keyword evidence="3 4" id="KW-0472">Membrane</keyword>
<feature type="transmembrane region" description="Helical" evidence="4">
    <location>
        <begin position="293"/>
        <end position="311"/>
    </location>
</feature>
<evidence type="ECO:0000256" key="3">
    <source>
        <dbReference type="ARBA" id="ARBA00023136"/>
    </source>
</evidence>
<evidence type="ECO:0000256" key="1">
    <source>
        <dbReference type="ARBA" id="ARBA00022692"/>
    </source>
</evidence>
<comment type="caution">
    <text evidence="6">The sequence shown here is derived from an EMBL/GenBank/DDBJ whole genome shotgun (WGS) entry which is preliminary data.</text>
</comment>
<protein>
    <submittedName>
        <fullName evidence="6">CP family cyanate transporter-like MFS transporter</fullName>
    </submittedName>
</protein>
<keyword evidence="1 4" id="KW-0812">Transmembrane</keyword>
<dbReference type="RefSeq" id="WP_354197273.1">
    <property type="nucleotide sequence ID" value="NZ_JBEPML010000013.1"/>
</dbReference>
<dbReference type="PROSITE" id="PS50850">
    <property type="entry name" value="MFS"/>
    <property type="match status" value="1"/>
</dbReference>
<keyword evidence="7" id="KW-1185">Reference proteome</keyword>
<dbReference type="PANTHER" id="PTHR23523">
    <property type="match status" value="1"/>
</dbReference>
<evidence type="ECO:0000256" key="2">
    <source>
        <dbReference type="ARBA" id="ARBA00022989"/>
    </source>
</evidence>
<feature type="transmembrane region" description="Helical" evidence="4">
    <location>
        <begin position="382"/>
        <end position="401"/>
    </location>
</feature>
<name>A0ABV2N2V6_9HYPH</name>
<feature type="transmembrane region" description="Helical" evidence="4">
    <location>
        <begin position="260"/>
        <end position="281"/>
    </location>
</feature>
<feature type="transmembrane region" description="Helical" evidence="4">
    <location>
        <begin position="97"/>
        <end position="115"/>
    </location>
</feature>
<sequence length="407" mass="43733">MDQTTNKPKTRQVIATSGNETAPVQISFPVALFCIVLVALHLRPGLVSVGPLLSSIQEQFHLSHTVAALLTSIPNLLLGLMAFPAPWLSRRFGRDRTIVGALLILTVSTLCRAFAPNTFTLLATTAGVGVGIAVSQTLVASFVKASYPAKAAVVIGIYATALSAGATLAAGLTEPVIRFFGDDWRYGAGVWSLLGIPAVAAWLFIARRTKTTERRRTIHRFPWRHRKAWAIAIFFGCQNFLFYSVVAWLVPFLIEQGETSALGGFVLAAFTLVFTVSVPVFGTFSKDLDRRGWLAFSAGCTLLGLAALTLLPGLSPFAGVSVAGFGLAGAFTLGMTLPLDNTRDEDEASAWNAFVLMTGYVIASSGPLLVGYLRDQSDDFRLSMLLLLIVALIMLVLSAFLRPRQHA</sequence>
<dbReference type="SUPFAM" id="SSF103473">
    <property type="entry name" value="MFS general substrate transporter"/>
    <property type="match status" value="1"/>
</dbReference>
<feature type="transmembrane region" description="Helical" evidence="4">
    <location>
        <begin position="228"/>
        <end position="254"/>
    </location>
</feature>
<dbReference type="InterPro" id="IPR020846">
    <property type="entry name" value="MFS_dom"/>
</dbReference>
<dbReference type="InterPro" id="IPR036259">
    <property type="entry name" value="MFS_trans_sf"/>
</dbReference>
<feature type="transmembrane region" description="Helical" evidence="4">
    <location>
        <begin position="21"/>
        <end position="42"/>
    </location>
</feature>
<feature type="transmembrane region" description="Helical" evidence="4">
    <location>
        <begin position="62"/>
        <end position="85"/>
    </location>
</feature>
<dbReference type="Gene3D" id="1.20.1250.20">
    <property type="entry name" value="MFS general substrate transporter like domains"/>
    <property type="match status" value="2"/>
</dbReference>
<feature type="transmembrane region" description="Helical" evidence="4">
    <location>
        <begin position="151"/>
        <end position="172"/>
    </location>
</feature>
<dbReference type="EMBL" id="JBEPML010000013">
    <property type="protein sequence ID" value="MET3793391.1"/>
    <property type="molecule type" value="Genomic_DNA"/>
</dbReference>
<feature type="transmembrane region" description="Helical" evidence="4">
    <location>
        <begin position="317"/>
        <end position="339"/>
    </location>
</feature>
<evidence type="ECO:0000256" key="4">
    <source>
        <dbReference type="SAM" id="Phobius"/>
    </source>
</evidence>
<feature type="domain" description="Major facilitator superfamily (MFS) profile" evidence="5">
    <location>
        <begin position="29"/>
        <end position="406"/>
    </location>
</feature>
<feature type="transmembrane region" description="Helical" evidence="4">
    <location>
        <begin position="121"/>
        <end position="139"/>
    </location>
</feature>
<dbReference type="InterPro" id="IPR052524">
    <property type="entry name" value="MFS_Cyanate_Porter"/>
</dbReference>
<feature type="transmembrane region" description="Helical" evidence="4">
    <location>
        <begin position="184"/>
        <end position="207"/>
    </location>
</feature>